<organism evidence="5 6">
    <name type="scientific">Parafrankia irregularis</name>
    <dbReference type="NCBI Taxonomy" id="795642"/>
    <lineage>
        <taxon>Bacteria</taxon>
        <taxon>Bacillati</taxon>
        <taxon>Actinomycetota</taxon>
        <taxon>Actinomycetes</taxon>
        <taxon>Frankiales</taxon>
        <taxon>Frankiaceae</taxon>
        <taxon>Parafrankia</taxon>
    </lineage>
</organism>
<dbReference type="InterPro" id="IPR045430">
    <property type="entry name" value="EAD1"/>
</dbReference>
<evidence type="ECO:0000259" key="3">
    <source>
        <dbReference type="Pfam" id="PF00931"/>
    </source>
</evidence>
<feature type="domain" description="NB-ARC" evidence="3">
    <location>
        <begin position="116"/>
        <end position="245"/>
    </location>
</feature>
<dbReference type="PRINTS" id="PR00364">
    <property type="entry name" value="DISEASERSIST"/>
</dbReference>
<reference evidence="6" key="1">
    <citation type="submission" date="2015-11" db="EMBL/GenBank/DDBJ databases">
        <authorList>
            <person name="Varghese N."/>
        </authorList>
    </citation>
    <scope>NUCLEOTIDE SEQUENCE [LARGE SCALE GENOMIC DNA]</scope>
    <source>
        <strain evidence="6">DSM 45899</strain>
    </source>
</reference>
<dbReference type="InterPro" id="IPR042197">
    <property type="entry name" value="Apaf_helical"/>
</dbReference>
<dbReference type="InterPro" id="IPR027417">
    <property type="entry name" value="P-loop_NTPase"/>
</dbReference>
<dbReference type="AlphaFoldDB" id="A0A0S4QZ95"/>
<evidence type="ECO:0000313" key="6">
    <source>
        <dbReference type="Proteomes" id="UP000198802"/>
    </source>
</evidence>
<dbReference type="Pfam" id="PF19955">
    <property type="entry name" value="EAD1"/>
    <property type="match status" value="1"/>
</dbReference>
<proteinExistence type="predicted"/>
<dbReference type="Gene3D" id="3.40.50.300">
    <property type="entry name" value="P-loop containing nucleotide triphosphate hydrolases"/>
    <property type="match status" value="1"/>
</dbReference>
<protein>
    <submittedName>
        <fullName evidence="5">NB-ARC domain-containing protein</fullName>
    </submittedName>
</protein>
<feature type="non-terminal residue" evidence="5">
    <location>
        <position position="621"/>
    </location>
</feature>
<keyword evidence="2" id="KW-0677">Repeat</keyword>
<dbReference type="EMBL" id="FAOZ01000033">
    <property type="protein sequence ID" value="CUU59878.1"/>
    <property type="molecule type" value="Genomic_DNA"/>
</dbReference>
<keyword evidence="1" id="KW-0053">Apoptosis</keyword>
<accession>A0A0S4QZ95</accession>
<dbReference type="GO" id="GO:0005829">
    <property type="term" value="C:cytosol"/>
    <property type="evidence" value="ECO:0007669"/>
    <property type="project" value="UniProtKB-ARBA"/>
</dbReference>
<name>A0A0S4QZ95_9ACTN</name>
<evidence type="ECO:0000313" key="5">
    <source>
        <dbReference type="EMBL" id="CUU59878.1"/>
    </source>
</evidence>
<evidence type="ECO:0000256" key="1">
    <source>
        <dbReference type="ARBA" id="ARBA00022703"/>
    </source>
</evidence>
<dbReference type="InterPro" id="IPR036388">
    <property type="entry name" value="WH-like_DNA-bd_sf"/>
</dbReference>
<dbReference type="Gene3D" id="1.10.8.430">
    <property type="entry name" value="Helical domain of apoptotic protease-activating factors"/>
    <property type="match status" value="1"/>
</dbReference>
<dbReference type="InterPro" id="IPR002182">
    <property type="entry name" value="NB-ARC"/>
</dbReference>
<dbReference type="PANTHER" id="PTHR22845">
    <property type="entry name" value="APOPTOTIC PROTEASE-ACTIVATING FACTOR 1"/>
    <property type="match status" value="1"/>
</dbReference>
<dbReference type="Pfam" id="PF00931">
    <property type="entry name" value="NB-ARC"/>
    <property type="match status" value="1"/>
</dbReference>
<sequence length="621" mass="65929">MVGGLSPAEVAEFARVFADLPSARQVLDAAGFPRERVPGLNASTPVQFWESVSVELASGVLEDGRRSLLAAAADLYTANRVFGGGGAGRRAVWMSSWERLRASRPLPEMFVHRDGVVDEAIGLLAVEGAGAVGLIGGGGTGKSTVARAVVWDGRIAERFTGGAMWVEVNPGADMCEVQGRVLAAFGDTRPVTEVAEGRERLRDLLAGAHCLVVLDDVWEAGVVEAFPRLAGVRLLVTSRNTRVLHADASICPVGPVEEATARRLLAAYARCTVKALPPAATGILARCGGLAVGLAVAGSLVAELWEWEEIAQAFDAADLAGLTARFPDYPYPNLLVVLAAGIRLLPEGAAARFHELAVFKGHGPVPIPVIVGLWQTSGQMQPADARALLRQLDGVSLVQIDRQTRTVTAHDLLFDFARSEIGDGGFTAAHGRVAGWLLDRWGGFPEGLPGLRDAAGFDDVDRYGLTWLVPHLLAADDPDQVDVLLAAERPMPGGRTESVWYTAHEDQGSTASYLAAIRAAWHDARTRYPADDSRSFARQASYALLIGSVTSMAANIPPALLVRLVETSTWPLARALTYAQAVPQPETRAQALSGLAPYLPPDQRGPILTQALTTATTINDP</sequence>
<keyword evidence="6" id="KW-1185">Reference proteome</keyword>
<dbReference type="Proteomes" id="UP000198802">
    <property type="component" value="Unassembled WGS sequence"/>
</dbReference>
<dbReference type="SUPFAM" id="SSF52540">
    <property type="entry name" value="P-loop containing nucleoside triphosphate hydrolases"/>
    <property type="match status" value="1"/>
</dbReference>
<feature type="domain" description="Effector-associated" evidence="4">
    <location>
        <begin position="5"/>
        <end position="84"/>
    </location>
</feature>
<dbReference type="PANTHER" id="PTHR22845:SF5">
    <property type="entry name" value="APOPTOTIC PROTEASE-ACTIVATING FACTOR 1"/>
    <property type="match status" value="1"/>
</dbReference>
<evidence type="ECO:0000256" key="2">
    <source>
        <dbReference type="ARBA" id="ARBA00022737"/>
    </source>
</evidence>
<dbReference type="Gene3D" id="1.10.10.10">
    <property type="entry name" value="Winged helix-like DNA-binding domain superfamily/Winged helix DNA-binding domain"/>
    <property type="match status" value="1"/>
</dbReference>
<gene>
    <name evidence="5" type="ORF">Ga0074812_1331</name>
</gene>
<evidence type="ECO:0000259" key="4">
    <source>
        <dbReference type="Pfam" id="PF19955"/>
    </source>
</evidence>
<dbReference type="GO" id="GO:0043531">
    <property type="term" value="F:ADP binding"/>
    <property type="evidence" value="ECO:0007669"/>
    <property type="project" value="InterPro"/>
</dbReference>